<gene>
    <name evidence="2" type="ORF">RFI_10009</name>
</gene>
<proteinExistence type="predicted"/>
<comment type="caution">
    <text evidence="2">The sequence shown here is derived from an EMBL/GenBank/DDBJ whole genome shotgun (WGS) entry which is preliminary data.</text>
</comment>
<keyword evidence="3" id="KW-1185">Reference proteome</keyword>
<dbReference type="SUPFAM" id="SSF48256">
    <property type="entry name" value="Citrate synthase"/>
    <property type="match status" value="1"/>
</dbReference>
<reference evidence="2 3" key="1">
    <citation type="journal article" date="2013" name="Curr. Biol.">
        <title>The Genome of the Foraminiferan Reticulomyxa filosa.</title>
        <authorList>
            <person name="Glockner G."/>
            <person name="Hulsmann N."/>
            <person name="Schleicher M."/>
            <person name="Noegel A.A."/>
            <person name="Eichinger L."/>
            <person name="Gallinger C."/>
            <person name="Pawlowski J."/>
            <person name="Sierra R."/>
            <person name="Euteneuer U."/>
            <person name="Pillet L."/>
            <person name="Moustafa A."/>
            <person name="Platzer M."/>
            <person name="Groth M."/>
            <person name="Szafranski K."/>
            <person name="Schliwa M."/>
        </authorList>
    </citation>
    <scope>NUCLEOTIDE SEQUENCE [LARGE SCALE GENOMIC DNA]</scope>
</reference>
<evidence type="ECO:0000313" key="3">
    <source>
        <dbReference type="Proteomes" id="UP000023152"/>
    </source>
</evidence>
<dbReference type="InterPro" id="IPR036969">
    <property type="entry name" value="Citrate_synthase_sf"/>
</dbReference>
<accession>X6NP23</accession>
<dbReference type="Gene3D" id="1.10.580.10">
    <property type="entry name" value="Citrate Synthase, domain 1"/>
    <property type="match status" value="1"/>
</dbReference>
<feature type="compositionally biased region" description="Low complexity" evidence="1">
    <location>
        <begin position="13"/>
        <end position="22"/>
    </location>
</feature>
<dbReference type="InterPro" id="IPR002020">
    <property type="entry name" value="Citrate_synthase"/>
</dbReference>
<dbReference type="Proteomes" id="UP000023152">
    <property type="component" value="Unassembled WGS sequence"/>
</dbReference>
<feature type="region of interest" description="Disordered" evidence="1">
    <location>
        <begin position="1"/>
        <end position="45"/>
    </location>
</feature>
<dbReference type="AlphaFoldDB" id="X6NP23"/>
<protein>
    <submittedName>
        <fullName evidence="2">Citrate synthase</fullName>
    </submittedName>
</protein>
<feature type="compositionally biased region" description="Basic and acidic residues" evidence="1">
    <location>
        <begin position="26"/>
        <end position="38"/>
    </location>
</feature>
<organism evidence="2 3">
    <name type="scientific">Reticulomyxa filosa</name>
    <dbReference type="NCBI Taxonomy" id="46433"/>
    <lineage>
        <taxon>Eukaryota</taxon>
        <taxon>Sar</taxon>
        <taxon>Rhizaria</taxon>
        <taxon>Retaria</taxon>
        <taxon>Foraminifera</taxon>
        <taxon>Monothalamids</taxon>
        <taxon>Reticulomyxidae</taxon>
        <taxon>Reticulomyxa</taxon>
    </lineage>
</organism>
<dbReference type="OrthoDB" id="435022at2759"/>
<dbReference type="GO" id="GO:0046912">
    <property type="term" value="F:acyltransferase activity, acyl groups converted into alkyl on transfer"/>
    <property type="evidence" value="ECO:0007669"/>
    <property type="project" value="InterPro"/>
</dbReference>
<evidence type="ECO:0000313" key="2">
    <source>
        <dbReference type="EMBL" id="ETO27122.1"/>
    </source>
</evidence>
<dbReference type="PANTHER" id="PTHR42871">
    <property type="entry name" value="CITRATE SYNTHASE"/>
    <property type="match status" value="1"/>
</dbReference>
<name>X6NP23_RETFI</name>
<dbReference type="EMBL" id="ASPP01007451">
    <property type="protein sequence ID" value="ETO27122.1"/>
    <property type="molecule type" value="Genomic_DNA"/>
</dbReference>
<dbReference type="PANTHER" id="PTHR42871:SF1">
    <property type="entry name" value="CITRATE SYNTHASE"/>
    <property type="match status" value="1"/>
</dbReference>
<evidence type="ECO:0000256" key="1">
    <source>
        <dbReference type="SAM" id="MobiDB-lite"/>
    </source>
</evidence>
<dbReference type="Pfam" id="PF00285">
    <property type="entry name" value="Citrate_synt"/>
    <property type="match status" value="1"/>
</dbReference>
<sequence length="180" mass="20303">MSQLPNSNKRLSHLLSQLSPQPVAGKAKEDESKKENKDSVTVVDNRNGNKVTLPIEHGGFVPAEGLWKLKLRSYDPGYFNTASAKSSITYIDGDKGVLEYRGYPIEELAEKSSFLEVAYLLLYGELPTREQYDYFQGRVMKHTFIHEDVAQIMKSFRYDAHPMGMLTTTIAALGNVAFFF</sequence>
<dbReference type="InterPro" id="IPR016142">
    <property type="entry name" value="Citrate_synth-like_lrg_a-sub"/>
</dbReference>